<reference evidence="1" key="1">
    <citation type="submission" date="2024-12" db="EMBL/GenBank/DDBJ databases">
        <title>Comparative genomics and development of molecular markers within Purpureocillium lilacinum and among Purpureocillium species.</title>
        <authorList>
            <person name="Yeh Z.-Y."/>
            <person name="Ni N.-T."/>
            <person name="Lo P.-H."/>
            <person name="Mushyakhwo K."/>
            <person name="Lin C.-F."/>
            <person name="Nai Y.-S."/>
        </authorList>
    </citation>
    <scope>NUCLEOTIDE SEQUENCE</scope>
    <source>
        <strain evidence="1">NCHU-NPUST-175</strain>
    </source>
</reference>
<organism evidence="1 2">
    <name type="scientific">Purpureocillium lilacinum</name>
    <name type="common">Paecilomyces lilacinus</name>
    <dbReference type="NCBI Taxonomy" id="33203"/>
    <lineage>
        <taxon>Eukaryota</taxon>
        <taxon>Fungi</taxon>
        <taxon>Dikarya</taxon>
        <taxon>Ascomycota</taxon>
        <taxon>Pezizomycotina</taxon>
        <taxon>Sordariomycetes</taxon>
        <taxon>Hypocreomycetidae</taxon>
        <taxon>Hypocreales</taxon>
        <taxon>Ophiocordycipitaceae</taxon>
        <taxon>Purpureocillium</taxon>
    </lineage>
</organism>
<dbReference type="Proteomes" id="UP001638806">
    <property type="component" value="Unassembled WGS sequence"/>
</dbReference>
<evidence type="ECO:0000313" key="1">
    <source>
        <dbReference type="EMBL" id="KAL3951804.1"/>
    </source>
</evidence>
<gene>
    <name evidence="1" type="ORF">ACCO45_013521</name>
</gene>
<evidence type="ECO:0000313" key="2">
    <source>
        <dbReference type="Proteomes" id="UP001638806"/>
    </source>
</evidence>
<comment type="caution">
    <text evidence="1">The sequence shown here is derived from an EMBL/GenBank/DDBJ whole genome shotgun (WGS) entry which is preliminary data.</text>
</comment>
<name>A0ACC4D7P7_PURLI</name>
<sequence length="356" mass="38903">MPRRQDPAPSAPTRKTNEQRVQETAAEAAETRAALVREYFKTHPAPDGNSEEVVDAVIGVASPVFDQLWANADERALREQYAASGLSQEVASIGKSHQPQLTLWKTATRTGRRQQPTTTPSPAQRLWSKNFCTDLNDIVSHPAWEGQPAMLATAIQPAVIRRTGERRRWIIRCQPTCDAMEHFMDRAARRWFDRPVRAAMREAAAACKEQGRRVSPFFRLLCHIVGPEASEPAPSGDAPAAVEPEGVAAYEVRTEDLKSLIEAINTFRVGAGSPYFPSVDINGVIAHTSREARSMPLGTEELKDFYKRACPGLSPGGVDDDHTAEDEGEDEGEGSAEPEIPESPSLGRGSPSPEAS</sequence>
<protein>
    <submittedName>
        <fullName evidence="1">Uncharacterized protein</fullName>
    </submittedName>
</protein>
<keyword evidence="2" id="KW-1185">Reference proteome</keyword>
<dbReference type="EMBL" id="JBGNUJ010000013">
    <property type="protein sequence ID" value="KAL3951804.1"/>
    <property type="molecule type" value="Genomic_DNA"/>
</dbReference>
<proteinExistence type="predicted"/>
<accession>A0ACC4D7P7</accession>